<dbReference type="InterPro" id="IPR051348">
    <property type="entry name" value="U-box_ubiquitin_ligases"/>
</dbReference>
<proteinExistence type="predicted"/>
<dbReference type="PANTHER" id="PTHR45647:SF132">
    <property type="entry name" value="KINASE WITH ADENINE NUCLEOTIDE ALPHA HYDROLASES-LIKE DOMAIN-CONTAINING PROTEIN"/>
    <property type="match status" value="1"/>
</dbReference>
<gene>
    <name evidence="4" type="ORF">HS088_TW04G00003</name>
</gene>
<reference evidence="4 5" key="1">
    <citation type="journal article" date="2020" name="Nat. Commun.">
        <title>Genome of Tripterygium wilfordii and identification of cytochrome P450 involved in triptolide biosynthesis.</title>
        <authorList>
            <person name="Tu L."/>
            <person name="Su P."/>
            <person name="Zhang Z."/>
            <person name="Gao L."/>
            <person name="Wang J."/>
            <person name="Hu T."/>
            <person name="Zhou J."/>
            <person name="Zhang Y."/>
            <person name="Zhao Y."/>
            <person name="Liu Y."/>
            <person name="Song Y."/>
            <person name="Tong Y."/>
            <person name="Lu Y."/>
            <person name="Yang J."/>
            <person name="Xu C."/>
            <person name="Jia M."/>
            <person name="Peters R.J."/>
            <person name="Huang L."/>
            <person name="Gao W."/>
        </authorList>
    </citation>
    <scope>NUCLEOTIDE SEQUENCE [LARGE SCALE GENOMIC DNA]</scope>
    <source>
        <strain evidence="5">cv. XIE 37</strain>
        <tissue evidence="4">Leaf</tissue>
    </source>
</reference>
<dbReference type="Proteomes" id="UP000593562">
    <property type="component" value="Unassembled WGS sequence"/>
</dbReference>
<accession>A0A7J7DNY0</accession>
<dbReference type="EMBL" id="JAAARO010000004">
    <property type="protein sequence ID" value="KAF5748055.1"/>
    <property type="molecule type" value="Genomic_DNA"/>
</dbReference>
<dbReference type="AlphaFoldDB" id="A0A7J7DNY0"/>
<comment type="catalytic activity">
    <reaction evidence="1">
        <text>S-ubiquitinyl-[E2 ubiquitin-conjugating enzyme]-L-cysteine + [acceptor protein]-L-lysine = [E2 ubiquitin-conjugating enzyme]-L-cysteine + N(6)-ubiquitinyl-[acceptor protein]-L-lysine.</text>
        <dbReference type="EC" id="2.3.2.27"/>
    </reaction>
</comment>
<name>A0A7J7DNY0_TRIWF</name>
<evidence type="ECO:0000256" key="3">
    <source>
        <dbReference type="ARBA" id="ARBA00022786"/>
    </source>
</evidence>
<protein>
    <recommendedName>
        <fullName evidence="2">RING-type E3 ubiquitin transferase</fullName>
        <ecNumber evidence="2">2.3.2.27</ecNumber>
    </recommendedName>
</protein>
<evidence type="ECO:0000313" key="5">
    <source>
        <dbReference type="Proteomes" id="UP000593562"/>
    </source>
</evidence>
<dbReference type="GO" id="GO:0061630">
    <property type="term" value="F:ubiquitin protein ligase activity"/>
    <property type="evidence" value="ECO:0007669"/>
    <property type="project" value="UniProtKB-EC"/>
</dbReference>
<comment type="caution">
    <text evidence="4">The sequence shown here is derived from an EMBL/GenBank/DDBJ whole genome shotgun (WGS) entry which is preliminary data.</text>
</comment>
<evidence type="ECO:0000313" key="4">
    <source>
        <dbReference type="EMBL" id="KAF5748055.1"/>
    </source>
</evidence>
<evidence type="ECO:0000256" key="2">
    <source>
        <dbReference type="ARBA" id="ARBA00012483"/>
    </source>
</evidence>
<evidence type="ECO:0000256" key="1">
    <source>
        <dbReference type="ARBA" id="ARBA00000900"/>
    </source>
</evidence>
<dbReference type="InParanoid" id="A0A7J7DNY0"/>
<dbReference type="PANTHER" id="PTHR45647">
    <property type="entry name" value="OS02G0152300 PROTEIN"/>
    <property type="match status" value="1"/>
</dbReference>
<dbReference type="EC" id="2.3.2.27" evidence="2"/>
<keyword evidence="3" id="KW-0833">Ubl conjugation pathway</keyword>
<keyword evidence="5" id="KW-1185">Reference proteome</keyword>
<organism evidence="4 5">
    <name type="scientific">Tripterygium wilfordii</name>
    <name type="common">Thunder God vine</name>
    <dbReference type="NCBI Taxonomy" id="458696"/>
    <lineage>
        <taxon>Eukaryota</taxon>
        <taxon>Viridiplantae</taxon>
        <taxon>Streptophyta</taxon>
        <taxon>Embryophyta</taxon>
        <taxon>Tracheophyta</taxon>
        <taxon>Spermatophyta</taxon>
        <taxon>Magnoliopsida</taxon>
        <taxon>eudicotyledons</taxon>
        <taxon>Gunneridae</taxon>
        <taxon>Pentapetalae</taxon>
        <taxon>rosids</taxon>
        <taxon>fabids</taxon>
        <taxon>Celastrales</taxon>
        <taxon>Celastraceae</taxon>
        <taxon>Tripterygium</taxon>
    </lineage>
</organism>
<sequence length="124" mass="13637">MLDPAVPDWPVEEALSFAKLSLSCAELRRKDRPDIGKVVLPELNRLRTLAEDTMQSMSFVGSAGLSPNHSQVSLQLEERLDPLTNGVSDSHIGLVVDRWKEYHGNQPGLQANISTSSVMKLNAL</sequence>